<keyword evidence="2" id="KW-1185">Reference proteome</keyword>
<evidence type="ECO:0008006" key="3">
    <source>
        <dbReference type="Google" id="ProtNLM"/>
    </source>
</evidence>
<dbReference type="EMBL" id="CAWUPB010000850">
    <property type="protein sequence ID" value="CAK7325376.1"/>
    <property type="molecule type" value="Genomic_DNA"/>
</dbReference>
<reference evidence="1 2" key="1">
    <citation type="submission" date="2024-01" db="EMBL/GenBank/DDBJ databases">
        <authorList>
            <person name="Waweru B."/>
        </authorList>
    </citation>
    <scope>NUCLEOTIDE SEQUENCE [LARGE SCALE GENOMIC DNA]</scope>
</reference>
<sequence length="70" mass="8224">MEARVFLGVEIRGLMLSEKTKHRQHMLCLKEKRVALQFEGSGDRDGMNRSWLARLEAILLRFEHYVHGLD</sequence>
<name>A0AAV1QUH9_9ROSI</name>
<dbReference type="AlphaFoldDB" id="A0AAV1QUH9"/>
<evidence type="ECO:0000313" key="2">
    <source>
        <dbReference type="Proteomes" id="UP001314170"/>
    </source>
</evidence>
<evidence type="ECO:0000313" key="1">
    <source>
        <dbReference type="EMBL" id="CAK7325376.1"/>
    </source>
</evidence>
<organism evidence="1 2">
    <name type="scientific">Dovyalis caffra</name>
    <dbReference type="NCBI Taxonomy" id="77055"/>
    <lineage>
        <taxon>Eukaryota</taxon>
        <taxon>Viridiplantae</taxon>
        <taxon>Streptophyta</taxon>
        <taxon>Embryophyta</taxon>
        <taxon>Tracheophyta</taxon>
        <taxon>Spermatophyta</taxon>
        <taxon>Magnoliopsida</taxon>
        <taxon>eudicotyledons</taxon>
        <taxon>Gunneridae</taxon>
        <taxon>Pentapetalae</taxon>
        <taxon>rosids</taxon>
        <taxon>fabids</taxon>
        <taxon>Malpighiales</taxon>
        <taxon>Salicaceae</taxon>
        <taxon>Flacourtieae</taxon>
        <taxon>Dovyalis</taxon>
    </lineage>
</organism>
<accession>A0AAV1QUH9</accession>
<dbReference type="Proteomes" id="UP001314170">
    <property type="component" value="Unassembled WGS sequence"/>
</dbReference>
<protein>
    <recommendedName>
        <fullName evidence="3">PH domain-containing protein</fullName>
    </recommendedName>
</protein>
<gene>
    <name evidence="1" type="ORF">DCAF_LOCUS3050</name>
</gene>
<proteinExistence type="predicted"/>
<comment type="caution">
    <text evidence="1">The sequence shown here is derived from an EMBL/GenBank/DDBJ whole genome shotgun (WGS) entry which is preliminary data.</text>
</comment>